<feature type="compositionally biased region" description="Polar residues" evidence="1">
    <location>
        <begin position="2362"/>
        <end position="2371"/>
    </location>
</feature>
<feature type="compositionally biased region" description="Polar residues" evidence="1">
    <location>
        <begin position="181"/>
        <end position="190"/>
    </location>
</feature>
<feature type="region of interest" description="Disordered" evidence="1">
    <location>
        <begin position="1"/>
        <end position="167"/>
    </location>
</feature>
<feature type="compositionally biased region" description="Polar residues" evidence="1">
    <location>
        <begin position="51"/>
        <end position="73"/>
    </location>
</feature>
<evidence type="ECO:0000313" key="4">
    <source>
        <dbReference type="Proteomes" id="UP000559256"/>
    </source>
</evidence>
<feature type="region of interest" description="Disordered" evidence="1">
    <location>
        <begin position="2227"/>
        <end position="2247"/>
    </location>
</feature>
<dbReference type="InterPro" id="IPR016024">
    <property type="entry name" value="ARM-type_fold"/>
</dbReference>
<evidence type="ECO:0000259" key="2">
    <source>
        <dbReference type="Pfam" id="PF20262"/>
    </source>
</evidence>
<dbReference type="PANTHER" id="PTHR31781">
    <property type="entry name" value="UNC80"/>
    <property type="match status" value="1"/>
</dbReference>
<protein>
    <recommendedName>
        <fullName evidence="2">Protein UNC80 C-terminal domain-containing protein</fullName>
    </recommendedName>
</protein>
<organism evidence="3 4">
    <name type="scientific">Tetrapyrgos nigripes</name>
    <dbReference type="NCBI Taxonomy" id="182062"/>
    <lineage>
        <taxon>Eukaryota</taxon>
        <taxon>Fungi</taxon>
        <taxon>Dikarya</taxon>
        <taxon>Basidiomycota</taxon>
        <taxon>Agaricomycotina</taxon>
        <taxon>Agaricomycetes</taxon>
        <taxon>Agaricomycetidae</taxon>
        <taxon>Agaricales</taxon>
        <taxon>Marasmiineae</taxon>
        <taxon>Marasmiaceae</taxon>
        <taxon>Tetrapyrgos</taxon>
    </lineage>
</organism>
<dbReference type="GO" id="GO:0034703">
    <property type="term" value="C:cation channel complex"/>
    <property type="evidence" value="ECO:0007669"/>
    <property type="project" value="TreeGrafter"/>
</dbReference>
<feature type="compositionally biased region" description="Pro residues" evidence="1">
    <location>
        <begin position="81"/>
        <end position="96"/>
    </location>
</feature>
<feature type="compositionally biased region" description="Polar residues" evidence="1">
    <location>
        <begin position="835"/>
        <end position="846"/>
    </location>
</feature>
<feature type="compositionally biased region" description="Polar residues" evidence="1">
    <location>
        <begin position="1888"/>
        <end position="1897"/>
    </location>
</feature>
<accession>A0A8H5CLN7</accession>
<feature type="compositionally biased region" description="Low complexity" evidence="1">
    <location>
        <begin position="809"/>
        <end position="831"/>
    </location>
</feature>
<feature type="region of interest" description="Disordered" evidence="1">
    <location>
        <begin position="2152"/>
        <end position="2173"/>
    </location>
</feature>
<proteinExistence type="predicted"/>
<feature type="compositionally biased region" description="Basic and acidic residues" evidence="1">
    <location>
        <begin position="1914"/>
        <end position="1925"/>
    </location>
</feature>
<feature type="domain" description="Protein UNC80 C-terminal" evidence="2">
    <location>
        <begin position="1615"/>
        <end position="1747"/>
    </location>
</feature>
<dbReference type="GO" id="GO:0005261">
    <property type="term" value="F:monoatomic cation channel activity"/>
    <property type="evidence" value="ECO:0007669"/>
    <property type="project" value="TreeGrafter"/>
</dbReference>
<sequence>MEQEPRTPRRLFSFDNVKSGRRSSSESAASAESAPSSSRKFGRGNPKRAPTLNQVSEESTQWLGNDLTSSPKSITPDPSYKQPPLPASTKPRPLPPVLTDTSSQNPTDDLPPPSPSVIRWDTLRQHVKKKDSSIPGESSSHTTTPSVTAPSSHGRTTPTPKSSRLASRFGLRNVVEQMQSQYATTSSSTHGHGIGHPSVPPNPLEEARRQFTIELQKACAAARYFEFGTSTHPYGLNFRGETSKTNHTNRTHNYTASGSALSLPFLSSTSLAQDAAQSQPVNAQTHARVTSEGGNHAGLKVMGSIKPLYQVLVQHAQLASATRLPITHLPIENQILSTLLMPFLRPGCGGDQEEQMRMDEGQEQWYALESFEVVMKTWNPPDELLAMERILWIIKAAAAPPAPPSYNPYNTVLQSNASSQQIHVRLRLLNTLWSLLVPTETFYPTTSPQVLVSVFHSLFGLQALLAGEVEVERKTKANFANYDGYNYAEVKSPHGHREREDARLLKDIIDQVRRGSSGELDEMRVEEEYNALFTDTSGRETDKVREAVELEGLSRALEFGFGGGSGKEEGGSKRWMLEWGVEEYWPPPVEGVEMTPLQTAIHARVLSNFTRASVWFLLSTSPSQNRNRNSRSVKDATLVVQALQTRVLPELESIELNSSGDGGRGGADGIEEAKRNVIKLVLEVGMIGWASSSTWSTAEEDVFNEDMNKRWARGNKEAVTLQQWASGIICGWFREGGKGRWKLCFENLFSDLHLPLVSSSAHPPCPGPFLTRRCKKVRCDIATPSLNTRVADDPPPLGLSLDSVGGYLSESTSTSPSPSPREASSPRTSPRMPNSRRTSSYFPPLSPNSIQSHPLTSVLTQISKLYPAIFYKPLFLCAAATKEYAVVNHLCTVVSMAKWVKGFWTGTGSPQSGGAEMDHSLLGDGTLKQSWPQARLGQSALIIELIATIQAARRVNEGSAPSSIVRGNGFAGYGEDVDVGSVAKFAVELEGRLGILIEAKEKKGTVPPIQRLLFSILFREIRLLTRSMKGTNWLPRFVGWFIQYHHLDSKTDREENGEDGTDDDLKSAFDEEILESASKLRELYHAAREGPGPVIVGTILFSSSGNDVQTTDNVKSHPNSVSGIFAERAVLLDALVKGFHARILKLLSLGVTLWEKHLDPDDLEKERAGKALSSVCFLFMQCAEKIPEEMVALMKADLCSSDSKKRLSAVEKITTLINWRFQIMSQNVVADRARRPFKVARGPLPFVATDMGSGHFVLEIDPNDFQDKLPAELRKKLTEIGWDDTDSPVNHQLEWVRTPLSLLPGTQIDKLNAHTTTPSDMPPSPNLSPMASPSRGSPLEEKAEEMALLRRNSSSGGPLSWMKRRAIWVPSLSQVFPMVAALAFDQDFEVSCSARSMIMDLMRNDPAMLTRPVWELLTGDRTDLSLAMTSLYALIHVRKTIPPAMAHTIFNSLAGFLKFTSKQTGEEALQKFARIAPVMATVVSQVSEMSVRELKRAKVDMFFVPSGSLWFPPSAPMGPMFPRGQGNLQNPFEVIPDIPDRLVSITMLRIAQNKLLLSMLMRNHAEVQVVRKNMARLVLPSLDAGPEALPIELKDLAPRKSQTEPASVREMKVRSLSILFARSHLLLVAQIFRSISRHLNDRNELAILVDGINRILLAHGNDIGIVAQSMIALMVASTRFRRLFASGGGYTLFMPVVFKIYAEAEAQPGIRAAIEYAIGRFFAYHQETFVFQSLDSISHALFLPNIDAEWIARNAYSLFASLRGVSPTGSDSAGIHDANKVQEREALMLITADEKPQTFLASLHRGGPAKARVDVILPQEYETKRLAMDDFVRMFLTVIAHDITLSRAQQFLRFLRFLIPSLYEASQSTRNVLTEGVDALGIILSRGQTKTKPSDGSASRADEESDIQNSLHSFPEKQSLEKSKSPSDPWVMRYDYLYAVVALTQAGGKLSADTSRNVLELVKSILVGSSGDPEGHIATILAKFTRASLIPKGGRSLKGVKNYLRDLSSIFDAFTVTVDWTGVLEVVKELAQNPNYNTDPAFCQLVTSQICGTGLNSCASVKDDLHRLSYRSGLVSLMTETVFLQGADILAELEKQPPQNDFLAWIVLPFALTMKTMSETERDKVNVDPRHRTLQARAWLRLLSYTISCCGKSQVSGEPSRPTGSSKTDEKSTQMSPLLMALQVIKVIIIRAEKDLTSCLPGVWERLGAFLMDILVDGTAEFGLRAQERSPSASPIPSPRASGQFDLSTPSMPKLSSSLVGRSYLRPRAVDYCLWSLLGLLCTYRSPLYLQIRAFMHEKVRILDEDLRYQEKNFALASPRSRRPSSSIFSKPRMSYSANVSPEASPRLIPLSKPPSPDPFRTSFQSLNSLPPVSPMQMEHPSSEMTNSSSGPRIVHLGLVSNQNRRSASPSATSMRSMAKTTKLRSMVLIRKTFLRVRLVQQSMGYSSRLLPIPTTSIDRTMQMDHMEEDVLTTKRTLTKWKALQEIIIETRELMAEFDESLHDLDDDMVIVDANQSAVL</sequence>
<reference evidence="3 4" key="1">
    <citation type="journal article" date="2020" name="ISME J.">
        <title>Uncovering the hidden diversity of litter-decomposition mechanisms in mushroom-forming fungi.</title>
        <authorList>
            <person name="Floudas D."/>
            <person name="Bentzer J."/>
            <person name="Ahren D."/>
            <person name="Johansson T."/>
            <person name="Persson P."/>
            <person name="Tunlid A."/>
        </authorList>
    </citation>
    <scope>NUCLEOTIDE SEQUENCE [LARGE SCALE GENOMIC DNA]</scope>
    <source>
        <strain evidence="3 4">CBS 291.85</strain>
    </source>
</reference>
<dbReference type="OrthoDB" id="5584001at2759"/>
<feature type="region of interest" description="Disordered" evidence="1">
    <location>
        <begin position="1888"/>
        <end position="1926"/>
    </location>
</feature>
<feature type="compositionally biased region" description="Polar residues" evidence="1">
    <location>
        <begin position="135"/>
        <end position="165"/>
    </location>
</feature>
<evidence type="ECO:0000256" key="1">
    <source>
        <dbReference type="SAM" id="MobiDB-lite"/>
    </source>
</evidence>
<keyword evidence="4" id="KW-1185">Reference proteome</keyword>
<gene>
    <name evidence="3" type="ORF">D9758_008878</name>
</gene>
<evidence type="ECO:0000313" key="3">
    <source>
        <dbReference type="EMBL" id="KAF5344076.1"/>
    </source>
</evidence>
<name>A0A8H5CLN7_9AGAR</name>
<dbReference type="PANTHER" id="PTHR31781:SF1">
    <property type="entry name" value="PROTEIN UNC-80 HOMOLOG"/>
    <property type="match status" value="1"/>
</dbReference>
<feature type="region of interest" description="Disordered" evidence="1">
    <location>
        <begin position="2360"/>
        <end position="2391"/>
    </location>
</feature>
<feature type="compositionally biased region" description="Low complexity" evidence="1">
    <location>
        <begin position="25"/>
        <end position="38"/>
    </location>
</feature>
<feature type="region of interest" description="Disordered" evidence="1">
    <location>
        <begin position="181"/>
        <end position="200"/>
    </location>
</feature>
<feature type="compositionally biased region" description="Low complexity" evidence="1">
    <location>
        <begin position="2229"/>
        <end position="2242"/>
    </location>
</feature>
<feature type="compositionally biased region" description="Polar residues" evidence="1">
    <location>
        <begin position="2152"/>
        <end position="2166"/>
    </location>
</feature>
<dbReference type="Proteomes" id="UP000559256">
    <property type="component" value="Unassembled WGS sequence"/>
</dbReference>
<dbReference type="Pfam" id="PF20262">
    <property type="entry name" value="UNC80_C"/>
    <property type="match status" value="2"/>
</dbReference>
<feature type="domain" description="Protein UNC80 C-terminal" evidence="2">
    <location>
        <begin position="1389"/>
        <end position="1496"/>
    </location>
</feature>
<dbReference type="EMBL" id="JAACJM010000129">
    <property type="protein sequence ID" value="KAF5344076.1"/>
    <property type="molecule type" value="Genomic_DNA"/>
</dbReference>
<dbReference type="InterPro" id="IPR046460">
    <property type="entry name" value="UNC80_C"/>
</dbReference>
<dbReference type="GO" id="GO:0055080">
    <property type="term" value="P:monoatomic cation homeostasis"/>
    <property type="evidence" value="ECO:0007669"/>
    <property type="project" value="TreeGrafter"/>
</dbReference>
<comment type="caution">
    <text evidence="3">The sequence shown here is derived from an EMBL/GenBank/DDBJ whole genome shotgun (WGS) entry which is preliminary data.</text>
</comment>
<feature type="region of interest" description="Disordered" evidence="1">
    <location>
        <begin position="807"/>
        <end position="846"/>
    </location>
</feature>
<dbReference type="SUPFAM" id="SSF48371">
    <property type="entry name" value="ARM repeat"/>
    <property type="match status" value="1"/>
</dbReference>
<feature type="region of interest" description="Disordered" evidence="1">
    <location>
        <begin position="1311"/>
        <end position="1340"/>
    </location>
</feature>